<evidence type="ECO:0000313" key="4">
    <source>
        <dbReference type="WBParaSite" id="PSU_v2.g6093.t1"/>
    </source>
</evidence>
<keyword evidence="1" id="KW-0732">Signal</keyword>
<name>A0A914Z1W1_9BILA</name>
<dbReference type="AlphaFoldDB" id="A0A914Z1W1"/>
<keyword evidence="3" id="KW-1185">Reference proteome</keyword>
<dbReference type="Gene3D" id="3.40.50.1820">
    <property type="entry name" value="alpha/beta hydrolase"/>
    <property type="match status" value="1"/>
</dbReference>
<feature type="domain" description="Carboxylesterase type B" evidence="2">
    <location>
        <begin position="23"/>
        <end position="65"/>
    </location>
</feature>
<feature type="chain" id="PRO_5037640472" evidence="1">
    <location>
        <begin position="21"/>
        <end position="72"/>
    </location>
</feature>
<protein>
    <submittedName>
        <fullName evidence="4">Carboxylesterase type B domain-containing protein</fullName>
    </submittedName>
</protein>
<reference evidence="4" key="1">
    <citation type="submission" date="2022-11" db="UniProtKB">
        <authorList>
            <consortium name="WormBaseParasite"/>
        </authorList>
    </citation>
    <scope>IDENTIFICATION</scope>
</reference>
<organism evidence="3 4">
    <name type="scientific">Panagrolaimus superbus</name>
    <dbReference type="NCBI Taxonomy" id="310955"/>
    <lineage>
        <taxon>Eukaryota</taxon>
        <taxon>Metazoa</taxon>
        <taxon>Ecdysozoa</taxon>
        <taxon>Nematoda</taxon>
        <taxon>Chromadorea</taxon>
        <taxon>Rhabditida</taxon>
        <taxon>Tylenchina</taxon>
        <taxon>Panagrolaimomorpha</taxon>
        <taxon>Panagrolaimoidea</taxon>
        <taxon>Panagrolaimidae</taxon>
        <taxon>Panagrolaimus</taxon>
    </lineage>
</organism>
<proteinExistence type="predicted"/>
<feature type="signal peptide" evidence="1">
    <location>
        <begin position="1"/>
        <end position="20"/>
    </location>
</feature>
<evidence type="ECO:0000256" key="1">
    <source>
        <dbReference type="SAM" id="SignalP"/>
    </source>
</evidence>
<dbReference type="Proteomes" id="UP000887577">
    <property type="component" value="Unplaced"/>
</dbReference>
<dbReference type="InterPro" id="IPR002018">
    <property type="entry name" value="CarbesteraseB"/>
</dbReference>
<sequence length="72" mass="7939">MWLFLLIIVTILFSSNFCESIVDPIVETPYGSVEGFTYSTASGSDAEIFLGIPFAAPPIADLRFEVISMQIF</sequence>
<dbReference type="PANTHER" id="PTHR45580">
    <property type="entry name" value="PROTEIN CBG05369"/>
    <property type="match status" value="1"/>
</dbReference>
<dbReference type="InterPro" id="IPR029058">
    <property type="entry name" value="AB_hydrolase_fold"/>
</dbReference>
<dbReference type="PANTHER" id="PTHR45580:SF6">
    <property type="entry name" value="CARBOXYLESTERASE TYPE B DOMAIN-CONTAINING PROTEIN"/>
    <property type="match status" value="1"/>
</dbReference>
<accession>A0A914Z1W1</accession>
<dbReference type="SUPFAM" id="SSF53474">
    <property type="entry name" value="alpha/beta-Hydrolases"/>
    <property type="match status" value="1"/>
</dbReference>
<evidence type="ECO:0000259" key="2">
    <source>
        <dbReference type="Pfam" id="PF00135"/>
    </source>
</evidence>
<dbReference type="Pfam" id="PF00135">
    <property type="entry name" value="COesterase"/>
    <property type="match status" value="1"/>
</dbReference>
<dbReference type="WBParaSite" id="PSU_v2.g6093.t1">
    <property type="protein sequence ID" value="PSU_v2.g6093.t1"/>
    <property type="gene ID" value="PSU_v2.g6093"/>
</dbReference>
<evidence type="ECO:0000313" key="3">
    <source>
        <dbReference type="Proteomes" id="UP000887577"/>
    </source>
</evidence>